<evidence type="ECO:0000256" key="1">
    <source>
        <dbReference type="ARBA" id="ARBA00004651"/>
    </source>
</evidence>
<keyword evidence="3 9" id="KW-0813">Transport</keyword>
<feature type="transmembrane region" description="Helical" evidence="9">
    <location>
        <begin position="190"/>
        <end position="212"/>
    </location>
</feature>
<dbReference type="InterPro" id="IPR001463">
    <property type="entry name" value="Na/Ala_symport"/>
</dbReference>
<evidence type="ECO:0000256" key="7">
    <source>
        <dbReference type="ARBA" id="ARBA00022989"/>
    </source>
</evidence>
<comment type="subcellular location">
    <subcellularLocation>
        <location evidence="1 9">Cell membrane</location>
        <topology evidence="1 9">Multi-pass membrane protein</topology>
    </subcellularLocation>
</comment>
<keyword evidence="7 9" id="KW-1133">Transmembrane helix</keyword>
<sequence length="487" mass="51517">MQQLTDAIGAFNDGLFWPLLIVILAVSSIYFSARLGLVQFRLIPDMFRALKSGPDSSHEGGKKQSISSFQAFAISAAGRVGTGNVAGVATAISVGGPGAVMWMWIMAMVLGAASFVESTLAQLYKVPHSTGFRGGPAYYMQYGLGRRWMGVLFAITITVTFGFVFNAVQSNTISTTLVGSVGEFGADTDALPWLPAAIGVGLVLLTAAVIFGGVKRIANVAQTLVPLMAGLYLLLGIAVVAMNVEKIPGVIALIVTHAFGIREVAAAGLGTAIIQGVRRGMFSNEAGLGSAPNAGATASVSHPVKQGLVQTLGVYFDTLVVCSITAFIILVANPTYGEDLGATMTQDALGANLGSWAVHVLTVIIFLLAFTSVLGNYYYGESNIGFLNSSEKVMTAYKWVFLLATFLGSIGSIQLVWTLADTTMGFMALVNLAAIIPLGAVAYKLLKDYLDQRKQGLDPVFTRDRLPELRNVQCWEARTAERDSALS</sequence>
<evidence type="ECO:0000313" key="10">
    <source>
        <dbReference type="EMBL" id="GLU48030.1"/>
    </source>
</evidence>
<comment type="similarity">
    <text evidence="2 9">Belongs to the alanine or glycine:cation symporter (AGCS) (TC 2.A.25) family.</text>
</comment>
<dbReference type="GO" id="GO:0005886">
    <property type="term" value="C:plasma membrane"/>
    <property type="evidence" value="ECO:0007669"/>
    <property type="project" value="UniProtKB-SubCell"/>
</dbReference>
<organism evidence="10 11">
    <name type="scientific">Nocardiopsis ansamitocini</name>
    <dbReference type="NCBI Taxonomy" id="1670832"/>
    <lineage>
        <taxon>Bacteria</taxon>
        <taxon>Bacillati</taxon>
        <taxon>Actinomycetota</taxon>
        <taxon>Actinomycetes</taxon>
        <taxon>Streptosporangiales</taxon>
        <taxon>Nocardiopsidaceae</taxon>
        <taxon>Nocardiopsis</taxon>
    </lineage>
</organism>
<reference evidence="10" key="1">
    <citation type="submission" date="2023-02" db="EMBL/GenBank/DDBJ databases">
        <title>Nocardiopsis ansamitocini NBRC 112285.</title>
        <authorList>
            <person name="Ichikawa N."/>
            <person name="Sato H."/>
            <person name="Tonouchi N."/>
        </authorList>
    </citation>
    <scope>NUCLEOTIDE SEQUENCE</scope>
    <source>
        <strain evidence="10">NBRC 112285</strain>
    </source>
</reference>
<keyword evidence="8 9" id="KW-0472">Membrane</keyword>
<protein>
    <submittedName>
        <fullName evidence="10">Na+/alanine symporter</fullName>
    </submittedName>
</protein>
<comment type="caution">
    <text evidence="10">The sequence shown here is derived from an EMBL/GenBank/DDBJ whole genome shotgun (WGS) entry which is preliminary data.</text>
</comment>
<feature type="transmembrane region" description="Helical" evidence="9">
    <location>
        <begin position="15"/>
        <end position="33"/>
    </location>
</feature>
<feature type="transmembrane region" description="Helical" evidence="9">
    <location>
        <begin position="250"/>
        <end position="274"/>
    </location>
</feature>
<feature type="transmembrane region" description="Helical" evidence="9">
    <location>
        <begin position="356"/>
        <end position="379"/>
    </location>
</feature>
<feature type="transmembrane region" description="Helical" evidence="9">
    <location>
        <begin position="101"/>
        <end position="124"/>
    </location>
</feature>
<dbReference type="EMBL" id="BSQG01000003">
    <property type="protein sequence ID" value="GLU48030.1"/>
    <property type="molecule type" value="Genomic_DNA"/>
</dbReference>
<evidence type="ECO:0000256" key="6">
    <source>
        <dbReference type="ARBA" id="ARBA00022847"/>
    </source>
</evidence>
<proteinExistence type="inferred from homology"/>
<name>A0A9W6P6E0_9ACTN</name>
<dbReference type="NCBIfam" id="TIGR00835">
    <property type="entry name" value="agcS"/>
    <property type="match status" value="1"/>
</dbReference>
<dbReference type="Gene3D" id="1.20.1740.10">
    <property type="entry name" value="Amino acid/polyamine transporter I"/>
    <property type="match status" value="1"/>
</dbReference>
<evidence type="ECO:0000256" key="8">
    <source>
        <dbReference type="ARBA" id="ARBA00023136"/>
    </source>
</evidence>
<keyword evidence="6 9" id="KW-0769">Symport</keyword>
<evidence type="ECO:0000313" key="11">
    <source>
        <dbReference type="Proteomes" id="UP001165092"/>
    </source>
</evidence>
<keyword evidence="11" id="KW-1185">Reference proteome</keyword>
<keyword evidence="4 9" id="KW-1003">Cell membrane</keyword>
<feature type="transmembrane region" description="Helical" evidence="9">
    <location>
        <begin position="224"/>
        <end position="244"/>
    </location>
</feature>
<feature type="transmembrane region" description="Helical" evidence="9">
    <location>
        <begin position="426"/>
        <end position="446"/>
    </location>
</feature>
<keyword evidence="5 9" id="KW-0812">Transmembrane</keyword>
<evidence type="ECO:0000256" key="2">
    <source>
        <dbReference type="ARBA" id="ARBA00009261"/>
    </source>
</evidence>
<evidence type="ECO:0000256" key="9">
    <source>
        <dbReference type="RuleBase" id="RU363064"/>
    </source>
</evidence>
<dbReference type="AlphaFoldDB" id="A0A9W6P6E0"/>
<accession>A0A9W6P6E0</accession>
<dbReference type="PANTHER" id="PTHR30330">
    <property type="entry name" value="AGSS FAMILY TRANSPORTER, SODIUM-ALANINE"/>
    <property type="match status" value="1"/>
</dbReference>
<evidence type="ECO:0000256" key="4">
    <source>
        <dbReference type="ARBA" id="ARBA00022475"/>
    </source>
</evidence>
<evidence type="ECO:0000256" key="3">
    <source>
        <dbReference type="ARBA" id="ARBA00022448"/>
    </source>
</evidence>
<evidence type="ECO:0000256" key="5">
    <source>
        <dbReference type="ARBA" id="ARBA00022692"/>
    </source>
</evidence>
<dbReference type="PANTHER" id="PTHR30330:SF1">
    <property type="entry name" value="AMINO-ACID CARRIER PROTEIN ALST"/>
    <property type="match status" value="1"/>
</dbReference>
<dbReference type="Proteomes" id="UP001165092">
    <property type="component" value="Unassembled WGS sequence"/>
</dbReference>
<feature type="transmembrane region" description="Helical" evidence="9">
    <location>
        <begin position="399"/>
        <end position="420"/>
    </location>
</feature>
<feature type="transmembrane region" description="Helical" evidence="9">
    <location>
        <begin position="314"/>
        <end position="336"/>
    </location>
</feature>
<dbReference type="GO" id="GO:0005283">
    <property type="term" value="F:amino acid:sodium symporter activity"/>
    <property type="evidence" value="ECO:0007669"/>
    <property type="project" value="InterPro"/>
</dbReference>
<feature type="transmembrane region" description="Helical" evidence="9">
    <location>
        <begin position="148"/>
        <end position="170"/>
    </location>
</feature>
<feature type="transmembrane region" description="Helical" evidence="9">
    <location>
        <begin position="71"/>
        <end position="95"/>
    </location>
</feature>
<dbReference type="PRINTS" id="PR00175">
    <property type="entry name" value="NAALASMPORT"/>
</dbReference>
<dbReference type="FunFam" id="1.20.1740.10:FF:000004">
    <property type="entry name" value="Sodium:alanine symporter family protein"/>
    <property type="match status" value="1"/>
</dbReference>
<gene>
    <name evidence="10" type="ORF">Nans01_23810</name>
</gene>
<dbReference type="Pfam" id="PF01235">
    <property type="entry name" value="Na_Ala_symp"/>
    <property type="match status" value="1"/>
</dbReference>
<dbReference type="RefSeq" id="WP_285759372.1">
    <property type="nucleotide sequence ID" value="NZ_BSQG01000003.1"/>
</dbReference>